<evidence type="ECO:0000256" key="5">
    <source>
        <dbReference type="ARBA" id="ARBA00023002"/>
    </source>
</evidence>
<evidence type="ECO:0000256" key="6">
    <source>
        <dbReference type="ARBA" id="ARBA00023004"/>
    </source>
</evidence>
<dbReference type="GO" id="GO:0006707">
    <property type="term" value="P:cholesterol catabolic process"/>
    <property type="evidence" value="ECO:0007669"/>
    <property type="project" value="TreeGrafter"/>
</dbReference>
<keyword evidence="5 8" id="KW-0560">Oxidoreductase</keyword>
<proteinExistence type="inferred from homology"/>
<dbReference type="PANTHER" id="PTHR46696">
    <property type="entry name" value="P450, PUTATIVE (EUROFUNG)-RELATED"/>
    <property type="match status" value="1"/>
</dbReference>
<dbReference type="AlphaFoldDB" id="A0A846XX99"/>
<keyword evidence="3 8" id="KW-0349">Heme</keyword>
<dbReference type="GO" id="GO:0020037">
    <property type="term" value="F:heme binding"/>
    <property type="evidence" value="ECO:0007669"/>
    <property type="project" value="InterPro"/>
</dbReference>
<dbReference type="PROSITE" id="PS00086">
    <property type="entry name" value="CYTOCHROME_P450"/>
    <property type="match status" value="1"/>
</dbReference>
<evidence type="ECO:0000256" key="1">
    <source>
        <dbReference type="ARBA" id="ARBA00001971"/>
    </source>
</evidence>
<keyword evidence="4 8" id="KW-0479">Metal-binding</keyword>
<dbReference type="InterPro" id="IPR001128">
    <property type="entry name" value="Cyt_P450"/>
</dbReference>
<comment type="caution">
    <text evidence="9">The sequence shown here is derived from an EMBL/GenBank/DDBJ whole genome shotgun (WGS) entry which is preliminary data.</text>
</comment>
<dbReference type="InterPro" id="IPR036396">
    <property type="entry name" value="Cyt_P450_sf"/>
</dbReference>
<name>A0A846XX99_9NOCA</name>
<keyword evidence="7 8" id="KW-0503">Monooxygenase</keyword>
<sequence length="396" mass="43285">MSATTSLQFSPYDLGVHEDPYPIYERLRGEAPVFHNADDDFWALSRYSDVIAALRDSDRFSSVNGMRMEPGFWGPQAEQFFSFVAMDPPKHTRMRGLVARAFTVRRVQALAPRVREIATSLLTPLLERGSFDLMAEFAGPYPTEVISELVGVPSADRDLVRNLGMQVMYTPEGATEPGPEAMQAIGALVGYYTELTIERAKNPADDLLSGLIAAADGEDKLTPEEIVGVLILLIGAGIETTMLTLGNLWHAAWAHPGQRAAALGGRVDDWIAEGMRYDPATQSHLRSTTEPIDLHGVTIPSGARMLLLTGSANRDPEVFDRPGVFDLDRDTGKSLVFGSGRHHCLGSNLGLLELRTVLGEISARVADYEIDPAGLRRIHSSNNRGFEALPTTVTLR</sequence>
<dbReference type="PRINTS" id="PR00359">
    <property type="entry name" value="BP450"/>
</dbReference>
<dbReference type="EMBL" id="JAAXOP010000006">
    <property type="protein sequence ID" value="NKY51247.1"/>
    <property type="molecule type" value="Genomic_DNA"/>
</dbReference>
<keyword evidence="10" id="KW-1185">Reference proteome</keyword>
<dbReference type="Proteomes" id="UP000565711">
    <property type="component" value="Unassembled WGS sequence"/>
</dbReference>
<protein>
    <submittedName>
        <fullName evidence="9">Cytochrome P450</fullName>
    </submittedName>
</protein>
<evidence type="ECO:0000313" key="10">
    <source>
        <dbReference type="Proteomes" id="UP000565711"/>
    </source>
</evidence>
<dbReference type="GO" id="GO:0036199">
    <property type="term" value="F:cholest-4-en-3-one 26-monooxygenase activity"/>
    <property type="evidence" value="ECO:0007669"/>
    <property type="project" value="TreeGrafter"/>
</dbReference>
<dbReference type="GO" id="GO:0005506">
    <property type="term" value="F:iron ion binding"/>
    <property type="evidence" value="ECO:0007669"/>
    <property type="project" value="InterPro"/>
</dbReference>
<dbReference type="RefSeq" id="WP_067872593.1">
    <property type="nucleotide sequence ID" value="NZ_JAAXOP010000006.1"/>
</dbReference>
<reference evidence="9 10" key="1">
    <citation type="submission" date="2020-04" db="EMBL/GenBank/DDBJ databases">
        <title>MicrobeNet Type strains.</title>
        <authorList>
            <person name="Nicholson A.C."/>
        </authorList>
    </citation>
    <scope>NUCLEOTIDE SEQUENCE [LARGE SCALE GENOMIC DNA]</scope>
    <source>
        <strain evidence="9 10">JCM 12354</strain>
    </source>
</reference>
<accession>A0A846XX99</accession>
<evidence type="ECO:0000256" key="7">
    <source>
        <dbReference type="ARBA" id="ARBA00023033"/>
    </source>
</evidence>
<dbReference type="InterPro" id="IPR017972">
    <property type="entry name" value="Cyt_P450_CS"/>
</dbReference>
<dbReference type="Gene3D" id="1.10.630.10">
    <property type="entry name" value="Cytochrome P450"/>
    <property type="match status" value="1"/>
</dbReference>
<organism evidence="9 10">
    <name type="scientific">Nocardia vermiculata</name>
    <dbReference type="NCBI Taxonomy" id="257274"/>
    <lineage>
        <taxon>Bacteria</taxon>
        <taxon>Bacillati</taxon>
        <taxon>Actinomycetota</taxon>
        <taxon>Actinomycetes</taxon>
        <taxon>Mycobacteriales</taxon>
        <taxon>Nocardiaceae</taxon>
        <taxon>Nocardia</taxon>
    </lineage>
</organism>
<gene>
    <name evidence="9" type="ORF">HGA08_13570</name>
</gene>
<evidence type="ECO:0000256" key="8">
    <source>
        <dbReference type="RuleBase" id="RU000461"/>
    </source>
</evidence>
<comment type="similarity">
    <text evidence="2 8">Belongs to the cytochrome P450 family.</text>
</comment>
<evidence type="ECO:0000256" key="4">
    <source>
        <dbReference type="ARBA" id="ARBA00022723"/>
    </source>
</evidence>
<evidence type="ECO:0000256" key="2">
    <source>
        <dbReference type="ARBA" id="ARBA00010617"/>
    </source>
</evidence>
<dbReference type="InterPro" id="IPR002397">
    <property type="entry name" value="Cyt_P450_B"/>
</dbReference>
<dbReference type="SUPFAM" id="SSF48264">
    <property type="entry name" value="Cytochrome P450"/>
    <property type="match status" value="1"/>
</dbReference>
<dbReference type="GO" id="GO:0008395">
    <property type="term" value="F:steroid hydroxylase activity"/>
    <property type="evidence" value="ECO:0007669"/>
    <property type="project" value="TreeGrafter"/>
</dbReference>
<comment type="cofactor">
    <cofactor evidence="1">
        <name>heme</name>
        <dbReference type="ChEBI" id="CHEBI:30413"/>
    </cofactor>
</comment>
<evidence type="ECO:0000313" key="9">
    <source>
        <dbReference type="EMBL" id="NKY51247.1"/>
    </source>
</evidence>
<dbReference type="PANTHER" id="PTHR46696:SF4">
    <property type="entry name" value="BIOTIN BIOSYNTHESIS CYTOCHROME P450"/>
    <property type="match status" value="1"/>
</dbReference>
<evidence type="ECO:0000256" key="3">
    <source>
        <dbReference type="ARBA" id="ARBA00022617"/>
    </source>
</evidence>
<dbReference type="Pfam" id="PF00067">
    <property type="entry name" value="p450"/>
    <property type="match status" value="1"/>
</dbReference>
<keyword evidence="6 8" id="KW-0408">Iron</keyword>
<dbReference type="FunFam" id="1.10.630.10:FF:000018">
    <property type="entry name" value="Cytochrome P450 monooxygenase"/>
    <property type="match status" value="1"/>
</dbReference>